<evidence type="ECO:0000313" key="2">
    <source>
        <dbReference type="WBParaSite" id="L893_g10738.t1"/>
    </source>
</evidence>
<evidence type="ECO:0000313" key="1">
    <source>
        <dbReference type="Proteomes" id="UP000095287"/>
    </source>
</evidence>
<dbReference type="WBParaSite" id="L893_g10738.t1">
    <property type="protein sequence ID" value="L893_g10738.t1"/>
    <property type="gene ID" value="L893_g10738"/>
</dbReference>
<sequence>VIYSRNYVNMEIPHLPEFMGRDGICGFAGNLNNNCTDDLIGRDGTGLIQANCHYPRDVATLKKIAAELDSWLTDDFGTWKGTCEKGGQIVNGLGDCDIASKEAECAAIRQARDGQGPFAACQALGAQAIDAAFQDCAYDACYVADSKCQAFTA</sequence>
<keyword evidence="1" id="KW-1185">Reference proteome</keyword>
<accession>A0A1I7XXY0</accession>
<proteinExistence type="predicted"/>
<dbReference type="AlphaFoldDB" id="A0A1I7XXY0"/>
<dbReference type="Proteomes" id="UP000095287">
    <property type="component" value="Unplaced"/>
</dbReference>
<reference evidence="2" key="1">
    <citation type="submission" date="2016-11" db="UniProtKB">
        <authorList>
            <consortium name="WormBaseParasite"/>
        </authorList>
    </citation>
    <scope>IDENTIFICATION</scope>
</reference>
<organism evidence="1 2">
    <name type="scientific">Steinernema glaseri</name>
    <dbReference type="NCBI Taxonomy" id="37863"/>
    <lineage>
        <taxon>Eukaryota</taxon>
        <taxon>Metazoa</taxon>
        <taxon>Ecdysozoa</taxon>
        <taxon>Nematoda</taxon>
        <taxon>Chromadorea</taxon>
        <taxon>Rhabditida</taxon>
        <taxon>Tylenchina</taxon>
        <taxon>Panagrolaimomorpha</taxon>
        <taxon>Strongyloidoidea</taxon>
        <taxon>Steinernematidae</taxon>
        <taxon>Steinernema</taxon>
    </lineage>
</organism>
<protein>
    <submittedName>
        <fullName evidence="2">PA2c domain-containing protein</fullName>
    </submittedName>
</protein>
<name>A0A1I7XXY0_9BILA</name>